<reference evidence="1 2" key="1">
    <citation type="submission" date="2015-06" db="EMBL/GenBank/DDBJ databases">
        <authorList>
            <person name="Zeng Y."/>
            <person name="Huang Y."/>
        </authorList>
    </citation>
    <scope>NUCLEOTIDE SEQUENCE [LARGE SCALE GENOMIC DNA]</scope>
    <source>
        <strain evidence="1 2">PQ-2</strain>
    </source>
</reference>
<sequence>MQDDGWSIYDFRGSGTWPEHWPPVHYRPAGENAYEFKVDTDARHGNLLSGLHGAFLAGLGEHVLAIPLMSRAMQNVTVSYAIDYPGAGSAGKPIFGNLRVKQETGRMLFLSFEMAQDDRCIAHGSGVVRKLPGV</sequence>
<name>A0A0G3XEE2_9SPHN</name>
<dbReference type="InterPro" id="IPR029069">
    <property type="entry name" value="HotDog_dom_sf"/>
</dbReference>
<dbReference type="RefSeq" id="WP_047820605.1">
    <property type="nucleotide sequence ID" value="NZ_CP011770.1"/>
</dbReference>
<proteinExistence type="predicted"/>
<dbReference type="Gene3D" id="3.10.129.10">
    <property type="entry name" value="Hotdog Thioesterase"/>
    <property type="match status" value="1"/>
</dbReference>
<protein>
    <submittedName>
        <fullName evidence="1">Uncharacterized protein</fullName>
    </submittedName>
</protein>
<dbReference type="EMBL" id="CP011770">
    <property type="protein sequence ID" value="AKM09925.1"/>
    <property type="molecule type" value="Genomic_DNA"/>
</dbReference>
<evidence type="ECO:0000313" key="2">
    <source>
        <dbReference type="Proteomes" id="UP000035287"/>
    </source>
</evidence>
<dbReference type="AlphaFoldDB" id="A0A0G3XEE2"/>
<dbReference type="PATRIC" id="fig|1348774.3.peg.1662"/>
<evidence type="ECO:0000313" key="1">
    <source>
        <dbReference type="EMBL" id="AKM09925.1"/>
    </source>
</evidence>
<keyword evidence="2" id="KW-1185">Reference proteome</keyword>
<organism evidence="1 2">
    <name type="scientific">Croceicoccus naphthovorans</name>
    <dbReference type="NCBI Taxonomy" id="1348774"/>
    <lineage>
        <taxon>Bacteria</taxon>
        <taxon>Pseudomonadati</taxon>
        <taxon>Pseudomonadota</taxon>
        <taxon>Alphaproteobacteria</taxon>
        <taxon>Sphingomonadales</taxon>
        <taxon>Erythrobacteraceae</taxon>
        <taxon>Croceicoccus</taxon>
    </lineage>
</organism>
<gene>
    <name evidence="1" type="ORF">AB433_07930</name>
</gene>
<dbReference type="STRING" id="1348774.AB433_07930"/>
<dbReference type="Proteomes" id="UP000035287">
    <property type="component" value="Chromosome"/>
</dbReference>
<dbReference type="SUPFAM" id="SSF54637">
    <property type="entry name" value="Thioesterase/thiol ester dehydrase-isomerase"/>
    <property type="match status" value="1"/>
</dbReference>
<dbReference type="KEGG" id="cna:AB433_07930"/>
<dbReference type="OrthoDB" id="5741080at2"/>
<accession>A0A0G3XEE2</accession>